<dbReference type="Proteomes" id="UP000765509">
    <property type="component" value="Unassembled WGS sequence"/>
</dbReference>
<proteinExistence type="predicted"/>
<protein>
    <submittedName>
        <fullName evidence="2">Uncharacterized protein</fullName>
    </submittedName>
</protein>
<comment type="caution">
    <text evidence="2">The sequence shown here is derived from an EMBL/GenBank/DDBJ whole genome shotgun (WGS) entry which is preliminary data.</text>
</comment>
<keyword evidence="3" id="KW-1185">Reference proteome</keyword>
<evidence type="ECO:0000313" key="3">
    <source>
        <dbReference type="Proteomes" id="UP000765509"/>
    </source>
</evidence>
<evidence type="ECO:0000313" key="2">
    <source>
        <dbReference type="EMBL" id="MBW0528645.1"/>
    </source>
</evidence>
<sequence>MVPIKLLATFSLLIASYQLVMAGYFCEKCKLELKPTRQTKVSNTLCERQIKCTTRGCDEEQGKCYNPLIREEWQCPECPSTQWIDSIICNRLKIHQVPCVAHRTAVESDYLPELGRVKSHRRSSSIKS</sequence>
<keyword evidence="1" id="KW-0732">Signal</keyword>
<organism evidence="2 3">
    <name type="scientific">Austropuccinia psidii MF-1</name>
    <dbReference type="NCBI Taxonomy" id="1389203"/>
    <lineage>
        <taxon>Eukaryota</taxon>
        <taxon>Fungi</taxon>
        <taxon>Dikarya</taxon>
        <taxon>Basidiomycota</taxon>
        <taxon>Pucciniomycotina</taxon>
        <taxon>Pucciniomycetes</taxon>
        <taxon>Pucciniales</taxon>
        <taxon>Sphaerophragmiaceae</taxon>
        <taxon>Austropuccinia</taxon>
    </lineage>
</organism>
<accession>A0A9Q3ESE6</accession>
<dbReference type="EMBL" id="AVOT02034529">
    <property type="protein sequence ID" value="MBW0528645.1"/>
    <property type="molecule type" value="Genomic_DNA"/>
</dbReference>
<name>A0A9Q3ESE6_9BASI</name>
<gene>
    <name evidence="2" type="ORF">O181_068360</name>
</gene>
<reference evidence="2" key="1">
    <citation type="submission" date="2021-03" db="EMBL/GenBank/DDBJ databases">
        <title>Draft genome sequence of rust myrtle Austropuccinia psidii MF-1, a brazilian biotype.</title>
        <authorList>
            <person name="Quecine M.C."/>
            <person name="Pachon D.M.R."/>
            <person name="Bonatelli M.L."/>
            <person name="Correr F.H."/>
            <person name="Franceschini L.M."/>
            <person name="Leite T.F."/>
            <person name="Margarido G.R.A."/>
            <person name="Almeida C.A."/>
            <person name="Ferrarezi J.A."/>
            <person name="Labate C.A."/>
        </authorList>
    </citation>
    <scope>NUCLEOTIDE SEQUENCE</scope>
    <source>
        <strain evidence="2">MF-1</strain>
    </source>
</reference>
<evidence type="ECO:0000256" key="1">
    <source>
        <dbReference type="SAM" id="SignalP"/>
    </source>
</evidence>
<dbReference type="AlphaFoldDB" id="A0A9Q3ESE6"/>
<feature type="signal peptide" evidence="1">
    <location>
        <begin position="1"/>
        <end position="22"/>
    </location>
</feature>
<feature type="chain" id="PRO_5040139231" evidence="1">
    <location>
        <begin position="23"/>
        <end position="128"/>
    </location>
</feature>